<dbReference type="Proteomes" id="UP000232323">
    <property type="component" value="Unassembled WGS sequence"/>
</dbReference>
<dbReference type="InterPro" id="IPR002125">
    <property type="entry name" value="CMP_dCMP_dom"/>
</dbReference>
<keyword evidence="3" id="KW-1185">Reference proteome</keyword>
<dbReference type="CDD" id="cd01285">
    <property type="entry name" value="nucleoside_deaminase"/>
    <property type="match status" value="1"/>
</dbReference>
<dbReference type="Gene3D" id="3.40.140.10">
    <property type="entry name" value="Cytidine Deaminase, domain 2"/>
    <property type="match status" value="1"/>
</dbReference>
<dbReference type="InterPro" id="IPR016193">
    <property type="entry name" value="Cytidine_deaminase-like"/>
</dbReference>
<dbReference type="EMBL" id="BEGY01000055">
    <property type="protein sequence ID" value="GAX80637.1"/>
    <property type="molecule type" value="Genomic_DNA"/>
</dbReference>
<reference evidence="2 3" key="1">
    <citation type="submission" date="2017-08" db="EMBL/GenBank/DDBJ databases">
        <title>Acidophilic green algal genome provides insights into adaptation to an acidic environment.</title>
        <authorList>
            <person name="Hirooka S."/>
            <person name="Hirose Y."/>
            <person name="Kanesaki Y."/>
            <person name="Higuchi S."/>
            <person name="Fujiwara T."/>
            <person name="Onuma R."/>
            <person name="Era A."/>
            <person name="Ohbayashi R."/>
            <person name="Uzuka A."/>
            <person name="Nozaki H."/>
            <person name="Yoshikawa H."/>
            <person name="Miyagishima S.Y."/>
        </authorList>
    </citation>
    <scope>NUCLEOTIDE SEQUENCE [LARGE SCALE GENOMIC DNA]</scope>
    <source>
        <strain evidence="2 3">NIES-2499</strain>
    </source>
</reference>
<dbReference type="OrthoDB" id="9980836at2759"/>
<name>A0A250XC20_9CHLO</name>
<dbReference type="STRING" id="1157962.A0A250XC20"/>
<evidence type="ECO:0000313" key="3">
    <source>
        <dbReference type="Proteomes" id="UP000232323"/>
    </source>
</evidence>
<protein>
    <recommendedName>
        <fullName evidence="1">CMP/dCMP-type deaminase domain-containing protein</fullName>
    </recommendedName>
</protein>
<dbReference type="GO" id="GO:0003824">
    <property type="term" value="F:catalytic activity"/>
    <property type="evidence" value="ECO:0007669"/>
    <property type="project" value="InterPro"/>
</dbReference>
<comment type="caution">
    <text evidence="2">The sequence shown here is derived from an EMBL/GenBank/DDBJ whole genome shotgun (WGS) entry which is preliminary data.</text>
</comment>
<sequence length="202" mass="22783">MNSSLQFLDRLLEVIEKNIAPITSEFVKEGNMLFGGAILTKNDYALVCADTNKITEWPLLHGEISCLRTYNALPAAERPAPTDCIMIATHEPCALCLSAITWTGFDNIYFLFSYADYKPIFDSTKILKQVFGNPNGEYRRENAYWSSYCIAKLVDDLEESDGRKKALQGRVAALRERYNGINKVYEEVTKAKGIHIPRVTGE</sequence>
<evidence type="ECO:0000259" key="1">
    <source>
        <dbReference type="Pfam" id="PF00383"/>
    </source>
</evidence>
<gene>
    <name evidence="2" type="ORF">CEUSTIGMA_g8072.t1</name>
</gene>
<evidence type="ECO:0000313" key="2">
    <source>
        <dbReference type="EMBL" id="GAX80637.1"/>
    </source>
</evidence>
<dbReference type="SUPFAM" id="SSF53927">
    <property type="entry name" value="Cytidine deaminase-like"/>
    <property type="match status" value="1"/>
</dbReference>
<feature type="domain" description="CMP/dCMP-type deaminase" evidence="1">
    <location>
        <begin position="27"/>
        <end position="111"/>
    </location>
</feature>
<dbReference type="Pfam" id="PF00383">
    <property type="entry name" value="dCMP_cyt_deam_1"/>
    <property type="match status" value="1"/>
</dbReference>
<proteinExistence type="predicted"/>
<organism evidence="2 3">
    <name type="scientific">Chlamydomonas eustigma</name>
    <dbReference type="NCBI Taxonomy" id="1157962"/>
    <lineage>
        <taxon>Eukaryota</taxon>
        <taxon>Viridiplantae</taxon>
        <taxon>Chlorophyta</taxon>
        <taxon>core chlorophytes</taxon>
        <taxon>Chlorophyceae</taxon>
        <taxon>CS clade</taxon>
        <taxon>Chlamydomonadales</taxon>
        <taxon>Chlamydomonadaceae</taxon>
        <taxon>Chlamydomonas</taxon>
    </lineage>
</organism>
<accession>A0A250XC20</accession>
<dbReference type="AlphaFoldDB" id="A0A250XC20"/>